<evidence type="ECO:0000313" key="3">
    <source>
        <dbReference type="Proteomes" id="UP000232003"/>
    </source>
</evidence>
<sequence>MDLSASIERLVLSVVEVSRDARHESLSTSKCPMPHAPSSFNPAQSLADEW</sequence>
<dbReference type="EMBL" id="CP024785">
    <property type="protein sequence ID" value="AUB34720.1"/>
    <property type="molecule type" value="Genomic_DNA"/>
</dbReference>
<dbReference type="Proteomes" id="UP000232003">
    <property type="component" value="Chromosome"/>
</dbReference>
<gene>
    <name evidence="2" type="ORF">COO91_00549</name>
</gene>
<feature type="region of interest" description="Disordered" evidence="1">
    <location>
        <begin position="25"/>
        <end position="50"/>
    </location>
</feature>
<organism evidence="2 3">
    <name type="scientific">Nostoc flagelliforme CCNUN1</name>
    <dbReference type="NCBI Taxonomy" id="2038116"/>
    <lineage>
        <taxon>Bacteria</taxon>
        <taxon>Bacillati</taxon>
        <taxon>Cyanobacteriota</taxon>
        <taxon>Cyanophyceae</taxon>
        <taxon>Nostocales</taxon>
        <taxon>Nostocaceae</taxon>
        <taxon>Nostoc</taxon>
    </lineage>
</organism>
<evidence type="ECO:0000313" key="2">
    <source>
        <dbReference type="EMBL" id="AUB34720.1"/>
    </source>
</evidence>
<dbReference type="KEGG" id="nfl:COO91_00549"/>
<accession>A0A2K8SH85</accession>
<name>A0A2K8SH85_9NOSO</name>
<evidence type="ECO:0000256" key="1">
    <source>
        <dbReference type="SAM" id="MobiDB-lite"/>
    </source>
</evidence>
<protein>
    <submittedName>
        <fullName evidence="2">Uncharacterized protein</fullName>
    </submittedName>
</protein>
<reference evidence="2 3" key="1">
    <citation type="submission" date="2017-11" db="EMBL/GenBank/DDBJ databases">
        <title>Complete genome of a free-living desiccation-tolerant cyanobacterium and its photosynthetic adaptation to extreme terrestrial habitat.</title>
        <authorList>
            <person name="Shang J."/>
        </authorList>
    </citation>
    <scope>NUCLEOTIDE SEQUENCE [LARGE SCALE GENOMIC DNA]</scope>
    <source>
        <strain evidence="2 3">CCNUN1</strain>
    </source>
</reference>
<keyword evidence="3" id="KW-1185">Reference proteome</keyword>
<proteinExistence type="predicted"/>
<dbReference type="AlphaFoldDB" id="A0A2K8SH85"/>